<accession>C0P6B4</accession>
<evidence type="ECO:0000313" key="1">
    <source>
        <dbReference type="EMBL" id="ACN28530.1"/>
    </source>
</evidence>
<name>C0P6B4_MAIZE</name>
<dbReference type="EMBL" id="BT063833">
    <property type="protein sequence ID" value="ACN28530.1"/>
    <property type="molecule type" value="mRNA"/>
</dbReference>
<protein>
    <submittedName>
        <fullName evidence="1">Uncharacterized protein</fullName>
    </submittedName>
</protein>
<proteinExistence type="evidence at transcript level"/>
<sequence length="150" mass="16355">MTSAKSTTYVQAGDGALRVSPRDLTGVPLEDADHLLAHVGPSVGGHEHAVQVARVARAVVERHQRHGLQAEAVLAGVHVRLEVPRLGGVHVRYEQLRRHALVQHLPVRARAGVLHPCARHHHAGARVRLEVELPPAPPHRVAVHQLHPRP</sequence>
<dbReference type="AlphaFoldDB" id="C0P6B4"/>
<reference evidence="1" key="1">
    <citation type="journal article" date="2009" name="PLoS Genet.">
        <title>Sequencing, mapping, and analysis of 27,455 maize full-length cDNAs.</title>
        <authorList>
            <person name="Soderlund C."/>
            <person name="Descour A."/>
            <person name="Kudrna D."/>
            <person name="Bomhoff M."/>
            <person name="Boyd L."/>
            <person name="Currie J."/>
            <person name="Angelova A."/>
            <person name="Collura K."/>
            <person name="Wissotski M."/>
            <person name="Ashley E."/>
            <person name="Morrow D."/>
            <person name="Fernandes J."/>
            <person name="Walbot V."/>
            <person name="Yu Y."/>
        </authorList>
    </citation>
    <scope>NUCLEOTIDE SEQUENCE</scope>
    <source>
        <strain evidence="1">B73</strain>
    </source>
</reference>
<organism evidence="1">
    <name type="scientific">Zea mays</name>
    <name type="common">Maize</name>
    <dbReference type="NCBI Taxonomy" id="4577"/>
    <lineage>
        <taxon>Eukaryota</taxon>
        <taxon>Viridiplantae</taxon>
        <taxon>Streptophyta</taxon>
        <taxon>Embryophyta</taxon>
        <taxon>Tracheophyta</taxon>
        <taxon>Spermatophyta</taxon>
        <taxon>Magnoliopsida</taxon>
        <taxon>Liliopsida</taxon>
        <taxon>Poales</taxon>
        <taxon>Poaceae</taxon>
        <taxon>PACMAD clade</taxon>
        <taxon>Panicoideae</taxon>
        <taxon>Andropogonodae</taxon>
        <taxon>Andropogoneae</taxon>
        <taxon>Tripsacinae</taxon>
        <taxon>Zea</taxon>
    </lineage>
</organism>